<name>A0A0W8I630_9MICO</name>
<evidence type="ECO:0000313" key="3">
    <source>
        <dbReference type="Proteomes" id="UP000054837"/>
    </source>
</evidence>
<dbReference type="Pfam" id="PF01636">
    <property type="entry name" value="APH"/>
    <property type="match status" value="1"/>
</dbReference>
<organism evidence="2 3">
    <name type="scientific">Serinicoccus chungangensis</name>
    <dbReference type="NCBI Taxonomy" id="767452"/>
    <lineage>
        <taxon>Bacteria</taxon>
        <taxon>Bacillati</taxon>
        <taxon>Actinomycetota</taxon>
        <taxon>Actinomycetes</taxon>
        <taxon>Micrococcales</taxon>
        <taxon>Ornithinimicrobiaceae</taxon>
        <taxon>Serinicoccus</taxon>
    </lineage>
</organism>
<dbReference type="SUPFAM" id="SSF56112">
    <property type="entry name" value="Protein kinase-like (PK-like)"/>
    <property type="match status" value="1"/>
</dbReference>
<evidence type="ECO:0000259" key="1">
    <source>
        <dbReference type="Pfam" id="PF01636"/>
    </source>
</evidence>
<dbReference type="EMBL" id="LQBL01000028">
    <property type="protein sequence ID" value="KUG53725.1"/>
    <property type="molecule type" value="Genomic_DNA"/>
</dbReference>
<protein>
    <recommendedName>
        <fullName evidence="1">Aminoglycoside phosphotransferase domain-containing protein</fullName>
    </recommendedName>
</protein>
<evidence type="ECO:0000313" key="2">
    <source>
        <dbReference type="EMBL" id="KUG53725.1"/>
    </source>
</evidence>
<dbReference type="STRING" id="767452.AVL62_02875"/>
<gene>
    <name evidence="2" type="ORF">AVL62_02875</name>
</gene>
<sequence>MRSAPALLAQAITQGVVACAGVLDGEVRLVPCPRSNLVHRLDVDGVPVAFVKQQGEATASDGLATVAQEAAVLGALQGGPVPGLLLADEETVWTTAVPGAPLHETLPRDPLAVAHALGQTLATLHRHPVPTPTALPRATRPWPLTGQAPASVRSAPPGSAAALLAAQVLDEPGEEARVARGAARRWGRRHLVHGDLSSDNVLVAWGPAGPVARLVDLEDGGLGEPSWDLVCALRVLDDCLGLEHVDTARRELLDAYAAGAGPGVEDPALRLVHDVMADTRSALSDLVSWGHLQQVLAS</sequence>
<dbReference type="Proteomes" id="UP000054837">
    <property type="component" value="Unassembled WGS sequence"/>
</dbReference>
<dbReference type="PANTHER" id="PTHR21310">
    <property type="entry name" value="AMINOGLYCOSIDE PHOSPHOTRANSFERASE-RELATED-RELATED"/>
    <property type="match status" value="1"/>
</dbReference>
<dbReference type="RefSeq" id="WP_058891732.1">
    <property type="nucleotide sequence ID" value="NZ_BAABLU010000003.1"/>
</dbReference>
<dbReference type="AlphaFoldDB" id="A0A0W8I630"/>
<accession>A0A0W8I630</accession>
<dbReference type="OrthoDB" id="9797603at2"/>
<dbReference type="Gene3D" id="3.90.1200.10">
    <property type="match status" value="1"/>
</dbReference>
<dbReference type="PANTHER" id="PTHR21310:SF15">
    <property type="entry name" value="AMINOGLYCOSIDE PHOSPHOTRANSFERASE DOMAIN-CONTAINING PROTEIN"/>
    <property type="match status" value="1"/>
</dbReference>
<reference evidence="2 3" key="1">
    <citation type="submission" date="2015-12" db="EMBL/GenBank/DDBJ databases">
        <title>Serinicoccus chungangenesis strain CD08_5 genome sequencing and assembly.</title>
        <authorList>
            <person name="Chander A.M."/>
            <person name="Kaur G."/>
            <person name="Nair G.R."/>
            <person name="Dhawan D.K."/>
            <person name="Kochhar R.K."/>
            <person name="Mayilraj S."/>
            <person name="Bhadada S.K."/>
        </authorList>
    </citation>
    <scope>NUCLEOTIDE SEQUENCE [LARGE SCALE GENOMIC DNA]</scope>
    <source>
        <strain evidence="2 3">CD08_5</strain>
    </source>
</reference>
<dbReference type="PROSITE" id="PS00109">
    <property type="entry name" value="PROTEIN_KINASE_TYR"/>
    <property type="match status" value="1"/>
</dbReference>
<dbReference type="InterPro" id="IPR008266">
    <property type="entry name" value="Tyr_kinase_AS"/>
</dbReference>
<proteinExistence type="predicted"/>
<dbReference type="GO" id="GO:0004672">
    <property type="term" value="F:protein kinase activity"/>
    <property type="evidence" value="ECO:0007669"/>
    <property type="project" value="InterPro"/>
</dbReference>
<keyword evidence="3" id="KW-1185">Reference proteome</keyword>
<comment type="caution">
    <text evidence="2">The sequence shown here is derived from an EMBL/GenBank/DDBJ whole genome shotgun (WGS) entry which is preliminary data.</text>
</comment>
<dbReference type="InterPro" id="IPR002575">
    <property type="entry name" value="Aminoglycoside_PTrfase"/>
</dbReference>
<dbReference type="PROSITE" id="PS51257">
    <property type="entry name" value="PROKAR_LIPOPROTEIN"/>
    <property type="match status" value="1"/>
</dbReference>
<dbReference type="InterPro" id="IPR051678">
    <property type="entry name" value="AGP_Transferase"/>
</dbReference>
<feature type="domain" description="Aminoglycoside phosphotransferase" evidence="1">
    <location>
        <begin position="63"/>
        <end position="260"/>
    </location>
</feature>
<dbReference type="InterPro" id="IPR011009">
    <property type="entry name" value="Kinase-like_dom_sf"/>
</dbReference>